<dbReference type="OrthoDB" id="5917538at2"/>
<dbReference type="AlphaFoldDB" id="A0A128F2Y1"/>
<gene>
    <name evidence="1" type="ORF">GCE9029_02102</name>
</gene>
<proteinExistence type="predicted"/>
<protein>
    <submittedName>
        <fullName evidence="1">Uncharacterized protein</fullName>
    </submittedName>
</protein>
<accession>A0A128F2Y1</accession>
<organism evidence="1 2">
    <name type="scientific">Grimontia celer</name>
    <dbReference type="NCBI Taxonomy" id="1796497"/>
    <lineage>
        <taxon>Bacteria</taxon>
        <taxon>Pseudomonadati</taxon>
        <taxon>Pseudomonadota</taxon>
        <taxon>Gammaproteobacteria</taxon>
        <taxon>Vibrionales</taxon>
        <taxon>Vibrionaceae</taxon>
        <taxon>Grimontia</taxon>
    </lineage>
</organism>
<dbReference type="EMBL" id="FIZX01000002">
    <property type="protein sequence ID" value="CZF80621.1"/>
    <property type="molecule type" value="Genomic_DNA"/>
</dbReference>
<keyword evidence="2" id="KW-1185">Reference proteome</keyword>
<sequence length="76" mass="8803">MDLEYMQAVDVLGQLRVGDSISDALRNEAQCVTREIFEKYRDRCDVDSIEGLLFDNEVSTKLRNTWTDAICDVWLN</sequence>
<dbReference type="Proteomes" id="UP000071641">
    <property type="component" value="Unassembled WGS sequence"/>
</dbReference>
<evidence type="ECO:0000313" key="1">
    <source>
        <dbReference type="EMBL" id="CZF80621.1"/>
    </source>
</evidence>
<name>A0A128F2Y1_9GAMM</name>
<dbReference type="RefSeq" id="WP_062663216.1">
    <property type="nucleotide sequence ID" value="NZ_FIZX01000002.1"/>
</dbReference>
<reference evidence="2" key="1">
    <citation type="submission" date="2016-02" db="EMBL/GenBank/DDBJ databases">
        <authorList>
            <person name="Rodrigo-Torres Lidia"/>
            <person name="Arahal R.David."/>
        </authorList>
    </citation>
    <scope>NUCLEOTIDE SEQUENCE [LARGE SCALE GENOMIC DNA]</scope>
    <source>
        <strain evidence="2">CECT 9029</strain>
    </source>
</reference>
<evidence type="ECO:0000313" key="2">
    <source>
        <dbReference type="Proteomes" id="UP000071641"/>
    </source>
</evidence>